<dbReference type="InterPro" id="IPR023395">
    <property type="entry name" value="MCP_dom_sf"/>
</dbReference>
<evidence type="ECO:0000313" key="13">
    <source>
        <dbReference type="EMBL" id="MBW0489535.1"/>
    </source>
</evidence>
<dbReference type="PRINTS" id="PR00928">
    <property type="entry name" value="GRAVESDC"/>
</dbReference>
<dbReference type="Gene3D" id="1.50.40.10">
    <property type="entry name" value="Mitochondrial carrier domain"/>
    <property type="match status" value="1"/>
</dbReference>
<dbReference type="PANTHER" id="PTHR24089">
    <property type="entry name" value="SOLUTE CARRIER FAMILY 25"/>
    <property type="match status" value="1"/>
</dbReference>
<keyword evidence="8" id="KW-0496">Mitochondrion</keyword>
<evidence type="ECO:0000256" key="6">
    <source>
        <dbReference type="ARBA" id="ARBA00022792"/>
    </source>
</evidence>
<feature type="repeat" description="Solcar" evidence="10">
    <location>
        <begin position="267"/>
        <end position="352"/>
    </location>
</feature>
<feature type="transmembrane region" description="Helical" evidence="12">
    <location>
        <begin position="236"/>
        <end position="257"/>
    </location>
</feature>
<evidence type="ECO:0000256" key="9">
    <source>
        <dbReference type="ARBA" id="ARBA00023136"/>
    </source>
</evidence>
<keyword evidence="6" id="KW-0999">Mitochondrion inner membrane</keyword>
<keyword evidence="5" id="KW-0677">Repeat</keyword>
<dbReference type="InterPro" id="IPR002067">
    <property type="entry name" value="MCP"/>
</dbReference>
<keyword evidence="4 10" id="KW-0812">Transmembrane</keyword>
<organism evidence="13 14">
    <name type="scientific">Austropuccinia psidii MF-1</name>
    <dbReference type="NCBI Taxonomy" id="1389203"/>
    <lineage>
        <taxon>Eukaryota</taxon>
        <taxon>Fungi</taxon>
        <taxon>Dikarya</taxon>
        <taxon>Basidiomycota</taxon>
        <taxon>Pucciniomycotina</taxon>
        <taxon>Pucciniomycetes</taxon>
        <taxon>Pucciniales</taxon>
        <taxon>Sphaerophragmiaceae</taxon>
        <taxon>Austropuccinia</taxon>
    </lineage>
</organism>
<dbReference type="SUPFAM" id="SSF103506">
    <property type="entry name" value="Mitochondrial carrier"/>
    <property type="match status" value="1"/>
</dbReference>
<name>A0A9Q3H506_9BASI</name>
<evidence type="ECO:0000313" key="14">
    <source>
        <dbReference type="Proteomes" id="UP000765509"/>
    </source>
</evidence>
<accession>A0A9Q3H506</accession>
<evidence type="ECO:0000256" key="8">
    <source>
        <dbReference type="ARBA" id="ARBA00023128"/>
    </source>
</evidence>
<dbReference type="InterPro" id="IPR002167">
    <property type="entry name" value="GDC-like"/>
</dbReference>
<feature type="repeat" description="Solcar" evidence="10">
    <location>
        <begin position="157"/>
        <end position="260"/>
    </location>
</feature>
<evidence type="ECO:0000256" key="1">
    <source>
        <dbReference type="ARBA" id="ARBA00004448"/>
    </source>
</evidence>
<evidence type="ECO:0000256" key="10">
    <source>
        <dbReference type="PROSITE-ProRule" id="PRU00282"/>
    </source>
</evidence>
<dbReference type="InterPro" id="IPR018108">
    <property type="entry name" value="MCP_transmembrane"/>
</dbReference>
<dbReference type="PRINTS" id="PR00926">
    <property type="entry name" value="MITOCARRIER"/>
</dbReference>
<dbReference type="Pfam" id="PF00153">
    <property type="entry name" value="Mito_carr"/>
    <property type="match status" value="3"/>
</dbReference>
<feature type="repeat" description="Solcar" evidence="10">
    <location>
        <begin position="58"/>
        <end position="149"/>
    </location>
</feature>
<keyword evidence="3 11" id="KW-0813">Transport</keyword>
<evidence type="ECO:0000256" key="5">
    <source>
        <dbReference type="ARBA" id="ARBA00022737"/>
    </source>
</evidence>
<reference evidence="13" key="1">
    <citation type="submission" date="2021-03" db="EMBL/GenBank/DDBJ databases">
        <title>Draft genome sequence of rust myrtle Austropuccinia psidii MF-1, a brazilian biotype.</title>
        <authorList>
            <person name="Quecine M.C."/>
            <person name="Pachon D.M.R."/>
            <person name="Bonatelli M.L."/>
            <person name="Correr F.H."/>
            <person name="Franceschini L.M."/>
            <person name="Leite T.F."/>
            <person name="Margarido G.R.A."/>
            <person name="Almeida C.A."/>
            <person name="Ferrarezi J.A."/>
            <person name="Labate C.A."/>
        </authorList>
    </citation>
    <scope>NUCLEOTIDE SEQUENCE</scope>
    <source>
        <strain evidence="13">MF-1</strain>
    </source>
</reference>
<dbReference type="GO" id="GO:0005743">
    <property type="term" value="C:mitochondrial inner membrane"/>
    <property type="evidence" value="ECO:0007669"/>
    <property type="project" value="UniProtKB-SubCell"/>
</dbReference>
<gene>
    <name evidence="13" type="ORF">O181_029250</name>
</gene>
<dbReference type="Proteomes" id="UP000765509">
    <property type="component" value="Unassembled WGS sequence"/>
</dbReference>
<keyword evidence="14" id="KW-1185">Reference proteome</keyword>
<evidence type="ECO:0000256" key="12">
    <source>
        <dbReference type="SAM" id="Phobius"/>
    </source>
</evidence>
<keyword evidence="9 10" id="KW-0472">Membrane</keyword>
<evidence type="ECO:0000256" key="4">
    <source>
        <dbReference type="ARBA" id="ARBA00022692"/>
    </source>
</evidence>
<evidence type="ECO:0000256" key="2">
    <source>
        <dbReference type="ARBA" id="ARBA00006375"/>
    </source>
</evidence>
<protein>
    <recommendedName>
        <fullName evidence="15">Mitochondrial carrier protein</fullName>
    </recommendedName>
</protein>
<evidence type="ECO:0000256" key="3">
    <source>
        <dbReference type="ARBA" id="ARBA00022448"/>
    </source>
</evidence>
<evidence type="ECO:0000256" key="11">
    <source>
        <dbReference type="RuleBase" id="RU000488"/>
    </source>
</evidence>
<evidence type="ECO:0008006" key="15">
    <source>
        <dbReference type="Google" id="ProtNLM"/>
    </source>
</evidence>
<comment type="similarity">
    <text evidence="2 11">Belongs to the mitochondrial carrier (TC 2.A.29) family.</text>
</comment>
<dbReference type="PROSITE" id="PS50920">
    <property type="entry name" value="SOLCAR"/>
    <property type="match status" value="3"/>
</dbReference>
<sequence>MENFDSSPNRWFTFSKLGFTHPISNKSNQSVSCQTGIITIQSSNQSQFENLPAISKSHNHIKSGLAGGIAGCLAKTFVSPLDRVKILFQTANPRYSQYAGSVNGVFRALVVIWNESGPRGLLQGHSATLLRIFPYAGIKFMSYDILHEILMPQKSQETPSKRFLAGALSGVMAVFVTYPLEITRVRTAIELRKSDSQYVRIREVIKSIYLEHPSMPSSWDKNFFERFPLAKFYRGFAATICGMIPYAGTSFLVWGTLPAWLPSSTKDNVLVNLLSGSLAGMMGQTVSYPLEIVRRKMQVGGPTTHQTILNTTKMIYTTHGLKGFFVGLSIGYIKIIPMTAISFVTWSKLKIRFE</sequence>
<comment type="subcellular location">
    <subcellularLocation>
        <location evidence="1">Mitochondrion inner membrane</location>
        <topology evidence="1">Multi-pass membrane protein</topology>
    </subcellularLocation>
</comment>
<dbReference type="OrthoDB" id="270584at2759"/>
<dbReference type="GO" id="GO:0055085">
    <property type="term" value="P:transmembrane transport"/>
    <property type="evidence" value="ECO:0007669"/>
    <property type="project" value="InterPro"/>
</dbReference>
<feature type="transmembrane region" description="Helical" evidence="12">
    <location>
        <begin position="269"/>
        <end position="290"/>
    </location>
</feature>
<comment type="caution">
    <text evidence="13">The sequence shown here is derived from an EMBL/GenBank/DDBJ whole genome shotgun (WGS) entry which is preliminary data.</text>
</comment>
<dbReference type="AlphaFoldDB" id="A0A9Q3H506"/>
<proteinExistence type="inferred from homology"/>
<evidence type="ECO:0000256" key="7">
    <source>
        <dbReference type="ARBA" id="ARBA00022989"/>
    </source>
</evidence>
<feature type="transmembrane region" description="Helical" evidence="12">
    <location>
        <begin position="323"/>
        <end position="346"/>
    </location>
</feature>
<keyword evidence="7 12" id="KW-1133">Transmembrane helix</keyword>
<dbReference type="EMBL" id="AVOT02010125">
    <property type="protein sequence ID" value="MBW0489535.1"/>
    <property type="molecule type" value="Genomic_DNA"/>
</dbReference>